<dbReference type="Pfam" id="PF13419">
    <property type="entry name" value="HAD_2"/>
    <property type="match status" value="1"/>
</dbReference>
<name>E4KPH8_9LACT</name>
<dbReference type="STRING" id="908337.HMPREF9257_1466"/>
<dbReference type="SFLD" id="SFLDS00003">
    <property type="entry name" value="Haloacid_Dehalogenase"/>
    <property type="match status" value="1"/>
</dbReference>
<dbReference type="InterPro" id="IPR036412">
    <property type="entry name" value="HAD-like_sf"/>
</dbReference>
<dbReference type="InterPro" id="IPR006439">
    <property type="entry name" value="HAD-SF_hydro_IA"/>
</dbReference>
<dbReference type="PANTHER" id="PTHR47478">
    <property type="match status" value="1"/>
</dbReference>
<protein>
    <submittedName>
        <fullName evidence="1">HAD hydrolase, TIGR02254 family</fullName>
    </submittedName>
</protein>
<dbReference type="InterPro" id="IPR023214">
    <property type="entry name" value="HAD_sf"/>
</dbReference>
<dbReference type="NCBIfam" id="TIGR01549">
    <property type="entry name" value="HAD-SF-IA-v1"/>
    <property type="match status" value="1"/>
</dbReference>
<accession>E4KPH8</accession>
<dbReference type="eggNOG" id="COG1011">
    <property type="taxonomic scope" value="Bacteria"/>
</dbReference>
<keyword evidence="1" id="KW-0378">Hydrolase</keyword>
<dbReference type="Gene3D" id="3.40.50.1000">
    <property type="entry name" value="HAD superfamily/HAD-like"/>
    <property type="match status" value="1"/>
</dbReference>
<dbReference type="GO" id="GO:0008253">
    <property type="term" value="F:5'-nucleotidase activity"/>
    <property type="evidence" value="ECO:0007669"/>
    <property type="project" value="InterPro"/>
</dbReference>
<dbReference type="SUPFAM" id="SSF56784">
    <property type="entry name" value="HAD-like"/>
    <property type="match status" value="1"/>
</dbReference>
<sequence>MLALNYKYLLFDLDNTLLDFHTSEHQALMATFNDYQIEASPTNEQAYLTANQAMWALFEQGKIDLESLQDRRFSDFFKAIDRPDLDPRKARWVYADHLAQEVYYMDGTLELLNQLQKDYPLYITSNGITYIQTKRLTAAGLTQYFQDIFLSQEVGSFKPDRAYFDYVFDQIQAQDKEFSLDQTLIIGDSLSSDMQGGRNAGITTVWYHPQGIVDQNPRQVDHQIQHLNQLPSLLQQLNQ</sequence>
<dbReference type="Proteomes" id="UP000005990">
    <property type="component" value="Unassembled WGS sequence"/>
</dbReference>
<dbReference type="InterPro" id="IPR041492">
    <property type="entry name" value="HAD_2"/>
</dbReference>
<dbReference type="InterPro" id="IPR052550">
    <property type="entry name" value="Pyrimidine_5'-ntase_YjjG"/>
</dbReference>
<evidence type="ECO:0000313" key="2">
    <source>
        <dbReference type="Proteomes" id="UP000005990"/>
    </source>
</evidence>
<dbReference type="SFLD" id="SFLDG01129">
    <property type="entry name" value="C1.5:_HAD__Beta-PGM__Phosphata"/>
    <property type="match status" value="1"/>
</dbReference>
<dbReference type="PANTHER" id="PTHR47478:SF1">
    <property type="entry name" value="PYRIMIDINE 5'-NUCLEOTIDASE YJJG"/>
    <property type="match status" value="1"/>
</dbReference>
<dbReference type="AlphaFoldDB" id="E4KPH8"/>
<keyword evidence="2" id="KW-1185">Reference proteome</keyword>
<dbReference type="InterPro" id="IPR011951">
    <property type="entry name" value="HAD-SF_hydro_IA_YjjG/PynA"/>
</dbReference>
<dbReference type="NCBIfam" id="TIGR02254">
    <property type="entry name" value="YjjG_YfnB"/>
    <property type="match status" value="1"/>
</dbReference>
<evidence type="ECO:0000313" key="1">
    <source>
        <dbReference type="EMBL" id="EFR31128.1"/>
    </source>
</evidence>
<reference evidence="1 2" key="1">
    <citation type="submission" date="2010-10" db="EMBL/GenBank/DDBJ databases">
        <authorList>
            <person name="Durkin A.S."/>
            <person name="Madupu R."/>
            <person name="Torralba M."/>
            <person name="Gillis M."/>
            <person name="Methe B."/>
            <person name="Sutton G."/>
            <person name="Nelson K.E."/>
        </authorList>
    </citation>
    <scope>NUCLEOTIDE SEQUENCE [LARGE SCALE GENOMIC DNA]</scope>
    <source>
        <strain evidence="1 2">ACS-139-V-Col8</strain>
    </source>
</reference>
<proteinExistence type="predicted"/>
<dbReference type="EMBL" id="AENN01000015">
    <property type="protein sequence ID" value="EFR31128.1"/>
    <property type="molecule type" value="Genomic_DNA"/>
</dbReference>
<dbReference type="InterPro" id="IPR023198">
    <property type="entry name" value="PGP-like_dom2"/>
</dbReference>
<comment type="caution">
    <text evidence="1">The sequence shown here is derived from an EMBL/GenBank/DDBJ whole genome shotgun (WGS) entry which is preliminary data.</text>
</comment>
<gene>
    <name evidence="1" type="ORF">HMPREF9257_1466</name>
</gene>
<organism evidence="1 2">
    <name type="scientific">Eremococcus coleocola ACS-139-V-Col8</name>
    <dbReference type="NCBI Taxonomy" id="908337"/>
    <lineage>
        <taxon>Bacteria</taxon>
        <taxon>Bacillati</taxon>
        <taxon>Bacillota</taxon>
        <taxon>Bacilli</taxon>
        <taxon>Lactobacillales</taxon>
        <taxon>Aerococcaceae</taxon>
        <taxon>Eremococcus</taxon>
    </lineage>
</organism>
<dbReference type="Gene3D" id="1.10.150.240">
    <property type="entry name" value="Putative phosphatase, domain 2"/>
    <property type="match status" value="1"/>
</dbReference>